<dbReference type="Proteomes" id="UP001157355">
    <property type="component" value="Unassembled WGS sequence"/>
</dbReference>
<dbReference type="AlphaFoldDB" id="A0AA37TX08"/>
<keyword evidence="3" id="KW-1185">Reference proteome</keyword>
<dbReference type="EMBL" id="BSPP01000008">
    <property type="protein sequence ID" value="GLS87458.1"/>
    <property type="molecule type" value="Genomic_DNA"/>
</dbReference>
<feature type="transmembrane region" description="Helical" evidence="1">
    <location>
        <begin position="33"/>
        <end position="50"/>
    </location>
</feature>
<accession>A0AA37TX08</accession>
<comment type="caution">
    <text evidence="2">The sequence shown here is derived from an EMBL/GenBank/DDBJ whole genome shotgun (WGS) entry which is preliminary data.</text>
</comment>
<evidence type="ECO:0000313" key="2">
    <source>
        <dbReference type="EMBL" id="GLS87458.1"/>
    </source>
</evidence>
<organism evidence="2 3">
    <name type="scientific">Cypionkella aquatica</name>
    <dbReference type="NCBI Taxonomy" id="1756042"/>
    <lineage>
        <taxon>Bacteria</taxon>
        <taxon>Pseudomonadati</taxon>
        <taxon>Pseudomonadota</taxon>
        <taxon>Alphaproteobacteria</taxon>
        <taxon>Rhodobacterales</taxon>
        <taxon>Paracoccaceae</taxon>
        <taxon>Cypionkella</taxon>
    </lineage>
</organism>
<name>A0AA37TX08_9RHOB</name>
<sequence length="74" mass="7991">MSNDQILVIGIIICALAIPSLLAAYSESRPPRAGAIMVLIGGVLLVFALTQKPTGYRFDEIPHIFVQVIADVIR</sequence>
<proteinExistence type="predicted"/>
<keyword evidence="1" id="KW-0812">Transmembrane</keyword>
<gene>
    <name evidence="2" type="ORF">GCM10010873_24320</name>
</gene>
<keyword evidence="1" id="KW-0472">Membrane</keyword>
<evidence type="ECO:0000313" key="3">
    <source>
        <dbReference type="Proteomes" id="UP001157355"/>
    </source>
</evidence>
<evidence type="ECO:0000256" key="1">
    <source>
        <dbReference type="SAM" id="Phobius"/>
    </source>
</evidence>
<reference evidence="2 3" key="1">
    <citation type="journal article" date="2014" name="Int. J. Syst. Evol. Microbiol.">
        <title>Complete genome sequence of Corynebacterium casei LMG S-19264T (=DSM 44701T), isolated from a smear-ripened cheese.</title>
        <authorList>
            <consortium name="US DOE Joint Genome Institute (JGI-PGF)"/>
            <person name="Walter F."/>
            <person name="Albersmeier A."/>
            <person name="Kalinowski J."/>
            <person name="Ruckert C."/>
        </authorList>
    </citation>
    <scope>NUCLEOTIDE SEQUENCE [LARGE SCALE GENOMIC DNA]</scope>
    <source>
        <strain evidence="2 3">NBRC 111766</strain>
    </source>
</reference>
<protein>
    <recommendedName>
        <fullName evidence="4">50S ribosomal protein L35</fullName>
    </recommendedName>
</protein>
<dbReference type="RefSeq" id="WP_284325641.1">
    <property type="nucleotide sequence ID" value="NZ_BSPP01000008.1"/>
</dbReference>
<evidence type="ECO:0008006" key="4">
    <source>
        <dbReference type="Google" id="ProtNLM"/>
    </source>
</evidence>
<keyword evidence="1" id="KW-1133">Transmembrane helix</keyword>